<comment type="caution">
    <text evidence="2">The sequence shown here is derived from an EMBL/GenBank/DDBJ whole genome shotgun (WGS) entry which is preliminary data.</text>
</comment>
<gene>
    <name evidence="2" type="ORF">GLW01_05195</name>
</gene>
<protein>
    <submittedName>
        <fullName evidence="2">Glycosyltransferase</fullName>
    </submittedName>
</protein>
<reference evidence="2 3" key="1">
    <citation type="submission" date="2019-11" db="EMBL/GenBank/DDBJ databases">
        <title>Genome sequences of 17 halophilic strains isolated from different environments.</title>
        <authorList>
            <person name="Furrow R.E."/>
        </authorList>
    </citation>
    <scope>NUCLEOTIDE SEQUENCE [LARGE SCALE GENOMIC DNA]</scope>
    <source>
        <strain evidence="2 3">22507_15_FS</strain>
    </source>
</reference>
<feature type="domain" description="Glycosyltransferase 2-like" evidence="1">
    <location>
        <begin position="111"/>
        <end position="174"/>
    </location>
</feature>
<sequence length="299" mass="34802">MRETKLYPQRWYDPILAFFFRLAASGYVPASWFRAPIPEPQSRNAVHGIPTLEVVSHCWQYSNMLAYQLSSFVNYPPTRLKLIVTVFYCPEDEGTSELLKFIEQNDVENVTWNWHALPKEQLFRRGIGRNRAAKSTQADWVWFTDCDIIFHQNCLDSLANELQGRRDVLVFPREERTTPMLARDDGMLKAGSKPQLVDIKADNLTRFSRDRAKGAFQIVHGDVARAIGYCEGISIYQTPADHWCKCYEDRAFRWLVGTQGTPINVDGVYQVRHIHKGRYKQNSIWSRIRSKIRRLQEQG</sequence>
<evidence type="ECO:0000259" key="1">
    <source>
        <dbReference type="Pfam" id="PF00535"/>
    </source>
</evidence>
<dbReference type="Pfam" id="PF00535">
    <property type="entry name" value="Glycos_transf_2"/>
    <property type="match status" value="1"/>
</dbReference>
<proteinExistence type="predicted"/>
<keyword evidence="3" id="KW-1185">Reference proteome</keyword>
<accession>A0A9X5B434</accession>
<name>A0A9X5B434_9GAMM</name>
<dbReference type="EMBL" id="WMEX01000002">
    <property type="protein sequence ID" value="MYL26186.1"/>
    <property type="molecule type" value="Genomic_DNA"/>
</dbReference>
<evidence type="ECO:0000313" key="3">
    <source>
        <dbReference type="Proteomes" id="UP000460751"/>
    </source>
</evidence>
<dbReference type="AlphaFoldDB" id="A0A9X5B434"/>
<dbReference type="CDD" id="cd00761">
    <property type="entry name" value="Glyco_tranf_GTA_type"/>
    <property type="match status" value="1"/>
</dbReference>
<evidence type="ECO:0000313" key="2">
    <source>
        <dbReference type="EMBL" id="MYL26186.1"/>
    </source>
</evidence>
<organism evidence="2 3">
    <name type="scientific">Vreelandella halophila</name>
    <dbReference type="NCBI Taxonomy" id="86177"/>
    <lineage>
        <taxon>Bacteria</taxon>
        <taxon>Pseudomonadati</taxon>
        <taxon>Pseudomonadota</taxon>
        <taxon>Gammaproteobacteria</taxon>
        <taxon>Oceanospirillales</taxon>
        <taxon>Halomonadaceae</taxon>
        <taxon>Vreelandella</taxon>
    </lineage>
</organism>
<dbReference type="OrthoDB" id="5757975at2"/>
<dbReference type="Gene3D" id="3.90.550.10">
    <property type="entry name" value="Spore Coat Polysaccharide Biosynthesis Protein SpsA, Chain A"/>
    <property type="match status" value="1"/>
</dbReference>
<dbReference type="Proteomes" id="UP000460751">
    <property type="component" value="Unassembled WGS sequence"/>
</dbReference>
<dbReference type="InterPro" id="IPR029044">
    <property type="entry name" value="Nucleotide-diphossugar_trans"/>
</dbReference>
<dbReference type="RefSeq" id="WP_160898374.1">
    <property type="nucleotide sequence ID" value="NZ_WMEX01000002.1"/>
</dbReference>
<dbReference type="InterPro" id="IPR001173">
    <property type="entry name" value="Glyco_trans_2-like"/>
</dbReference>
<dbReference type="SUPFAM" id="SSF53448">
    <property type="entry name" value="Nucleotide-diphospho-sugar transferases"/>
    <property type="match status" value="1"/>
</dbReference>